<proteinExistence type="predicted"/>
<dbReference type="Pfam" id="PF03473">
    <property type="entry name" value="MOSC"/>
    <property type="match status" value="1"/>
</dbReference>
<evidence type="ECO:0000313" key="2">
    <source>
        <dbReference type="EMBL" id="MET4717237.1"/>
    </source>
</evidence>
<dbReference type="InterPro" id="IPR005302">
    <property type="entry name" value="MoCF_Sase_C"/>
</dbReference>
<name>A0ABV2RLU7_BRAJP</name>
<dbReference type="Gene3D" id="2.40.33.20">
    <property type="entry name" value="PK beta-barrel domain-like"/>
    <property type="match status" value="1"/>
</dbReference>
<evidence type="ECO:0000259" key="1">
    <source>
        <dbReference type="PROSITE" id="PS51340"/>
    </source>
</evidence>
<dbReference type="InterPro" id="IPR011037">
    <property type="entry name" value="Pyrv_Knase-like_insert_dom_sf"/>
</dbReference>
<dbReference type="Proteomes" id="UP001549291">
    <property type="component" value="Unassembled WGS sequence"/>
</dbReference>
<feature type="domain" description="MOSC" evidence="1">
    <location>
        <begin position="1"/>
        <end position="88"/>
    </location>
</feature>
<accession>A0ABV2RLU7</accession>
<comment type="caution">
    <text evidence="2">The sequence shown here is derived from an EMBL/GenBank/DDBJ whole genome shotgun (WGS) entry which is preliminary data.</text>
</comment>
<dbReference type="EMBL" id="JBEPTQ010000002">
    <property type="protein sequence ID" value="MET4717237.1"/>
    <property type="molecule type" value="Genomic_DNA"/>
</dbReference>
<dbReference type="SUPFAM" id="SSF50800">
    <property type="entry name" value="PK beta-barrel domain-like"/>
    <property type="match status" value="1"/>
</dbReference>
<sequence length="88" mass="8910">MCGTGILRGATLACPTYVKSTSFPANSSRPSEAGYDIGPGQLGGNITTARLDLEKMPLGTRIELGPTAVVELTGLRTPCVSSTASGPA</sequence>
<protein>
    <submittedName>
        <fullName evidence="2">MOSC domain-containing protein YiiM</fullName>
    </submittedName>
</protein>
<dbReference type="PROSITE" id="PS51340">
    <property type="entry name" value="MOSC"/>
    <property type="match status" value="1"/>
</dbReference>
<organism evidence="2 3">
    <name type="scientific">Bradyrhizobium japonicum</name>
    <dbReference type="NCBI Taxonomy" id="375"/>
    <lineage>
        <taxon>Bacteria</taxon>
        <taxon>Pseudomonadati</taxon>
        <taxon>Pseudomonadota</taxon>
        <taxon>Alphaproteobacteria</taxon>
        <taxon>Hyphomicrobiales</taxon>
        <taxon>Nitrobacteraceae</taxon>
        <taxon>Bradyrhizobium</taxon>
    </lineage>
</organism>
<keyword evidence="3" id="KW-1185">Reference proteome</keyword>
<gene>
    <name evidence="2" type="ORF">ABIF63_001343</name>
</gene>
<reference evidence="2 3" key="1">
    <citation type="submission" date="2024-06" db="EMBL/GenBank/DDBJ databases">
        <title>Genomic Encyclopedia of Type Strains, Phase V (KMG-V): Genome sequencing to study the core and pangenomes of soil and plant-associated prokaryotes.</title>
        <authorList>
            <person name="Whitman W."/>
        </authorList>
    </citation>
    <scope>NUCLEOTIDE SEQUENCE [LARGE SCALE GENOMIC DNA]</scope>
    <source>
        <strain evidence="2 3">USDA 160</strain>
    </source>
</reference>
<evidence type="ECO:0000313" key="3">
    <source>
        <dbReference type="Proteomes" id="UP001549291"/>
    </source>
</evidence>